<comment type="caution">
    <text evidence="2">The sequence shown here is derived from an EMBL/GenBank/DDBJ whole genome shotgun (WGS) entry which is preliminary data.</text>
</comment>
<dbReference type="PANTHER" id="PTHR42254:SF1">
    <property type="entry name" value="CALCINEURIN-LIKE PHOSPHOESTERASE DOMAIN-CONTAINING PROTEIN"/>
    <property type="match status" value="1"/>
</dbReference>
<proteinExistence type="predicted"/>
<organism evidence="2 3">
    <name type="scientific">Cyclotella cryptica</name>
    <dbReference type="NCBI Taxonomy" id="29204"/>
    <lineage>
        <taxon>Eukaryota</taxon>
        <taxon>Sar</taxon>
        <taxon>Stramenopiles</taxon>
        <taxon>Ochrophyta</taxon>
        <taxon>Bacillariophyta</taxon>
        <taxon>Coscinodiscophyceae</taxon>
        <taxon>Thalassiosirophycidae</taxon>
        <taxon>Stephanodiscales</taxon>
        <taxon>Stephanodiscaceae</taxon>
        <taxon>Cyclotella</taxon>
    </lineage>
</organism>
<feature type="chain" id="PRO_5044877868" description="Calcineurin-like phosphoesterase domain-containing protein" evidence="1">
    <location>
        <begin position="39"/>
        <end position="633"/>
    </location>
</feature>
<feature type="signal peptide" evidence="1">
    <location>
        <begin position="1"/>
        <end position="38"/>
    </location>
</feature>
<dbReference type="EMBL" id="JABMIG020000431">
    <property type="protein sequence ID" value="KAL3778519.1"/>
    <property type="molecule type" value="Genomic_DNA"/>
</dbReference>
<evidence type="ECO:0000313" key="2">
    <source>
        <dbReference type="EMBL" id="KAL3778519.1"/>
    </source>
</evidence>
<sequence length="633" mass="71165">MSNSRPLNMLHRLLRTSHLPLWFLQLSLSASSLSPSHAFIDIVHLSSARPTPKTMSAHSSTANNLHGVSSPYESNSFTTTSHPPPFRIGYASDMEGHWSYFLDYVRRSNVLAWEEIPSNNPTLSTPFHRLTLRPDTHFVYGGDSVDKGPGDIRLCRVLVGLKRRYPSRVHLLVGNRDLNKLRFHSELSGDDWEFGGEASFWDPNAPSYMEYLRRREKRNTKVEKLKWILEHTLGCPDTFEFRREEVGILRRIYGCYPVDYTMKNDIDSTHLSVDWKREESIEVTDEQVVESFEYEINHPEGSLRQYLKHASIAAIIGNTIFVHGAIDALTMKYVPSLSSKFELPTTVPSSILAMSSTNPDEFDENDETMIDNVHEWVEALNEYLQRGLEDFEMRPHWNADRTSRGGEALLAIQNRPAMWGRSVVCNSYGDGGVVSTSDSQVQQRDALHASIIDSNPLVFEGVASNVLDPKPARWLLDHGIRRVVVGHKPTGDCPAVLSAAYTGVEVVSTDTSYSRRSDLDSACTFGECRGSAMSVVEIVGSEHANWLETFGTLACGTEYANRFSVISPESDTNQVDGDSDILGDMNLGKILPDGWWVKAAISPDQYHLCRGSGRFVEYQIRSKKDVNRQLDGL</sequence>
<evidence type="ECO:0000313" key="3">
    <source>
        <dbReference type="Proteomes" id="UP001516023"/>
    </source>
</evidence>
<keyword evidence="1" id="KW-0732">Signal</keyword>
<evidence type="ECO:0000256" key="1">
    <source>
        <dbReference type="SAM" id="SignalP"/>
    </source>
</evidence>
<accession>A0ABD3NRY3</accession>
<dbReference type="InterPro" id="IPR029052">
    <property type="entry name" value="Metallo-depent_PP-like"/>
</dbReference>
<protein>
    <recommendedName>
        <fullName evidence="4">Calcineurin-like phosphoesterase domain-containing protein</fullName>
    </recommendedName>
</protein>
<keyword evidence="3" id="KW-1185">Reference proteome</keyword>
<dbReference type="Gene3D" id="3.60.21.10">
    <property type="match status" value="1"/>
</dbReference>
<evidence type="ECO:0008006" key="4">
    <source>
        <dbReference type="Google" id="ProtNLM"/>
    </source>
</evidence>
<dbReference type="SUPFAM" id="SSF56300">
    <property type="entry name" value="Metallo-dependent phosphatases"/>
    <property type="match status" value="1"/>
</dbReference>
<gene>
    <name evidence="2" type="ORF">HJC23_006827</name>
</gene>
<name>A0ABD3NRY3_9STRA</name>
<dbReference type="AlphaFoldDB" id="A0ABD3NRY3"/>
<dbReference type="Proteomes" id="UP001516023">
    <property type="component" value="Unassembled WGS sequence"/>
</dbReference>
<dbReference type="PANTHER" id="PTHR42254">
    <property type="entry name" value="METALLOPHOS DOMAIN-CONTAINING PROTEIN"/>
    <property type="match status" value="1"/>
</dbReference>
<reference evidence="2 3" key="1">
    <citation type="journal article" date="2020" name="G3 (Bethesda)">
        <title>Improved Reference Genome for Cyclotella cryptica CCMP332, a Model for Cell Wall Morphogenesis, Salinity Adaptation, and Lipid Production in Diatoms (Bacillariophyta).</title>
        <authorList>
            <person name="Roberts W.R."/>
            <person name="Downey K.M."/>
            <person name="Ruck E.C."/>
            <person name="Traller J.C."/>
            <person name="Alverson A.J."/>
        </authorList>
    </citation>
    <scope>NUCLEOTIDE SEQUENCE [LARGE SCALE GENOMIC DNA]</scope>
    <source>
        <strain evidence="2 3">CCMP332</strain>
    </source>
</reference>